<evidence type="ECO:0000313" key="2">
    <source>
        <dbReference type="Proteomes" id="UP000199071"/>
    </source>
</evidence>
<keyword evidence="2" id="KW-1185">Reference proteome</keyword>
<dbReference type="OrthoDB" id="9808719at2"/>
<sequence length="122" mass="13458">MTDLTALADRYIAMWNEKDSASRTALIAEIWSEDGSYVDPMLKGDGRDGIDEMVGRVHAKYPDHAFQRTSALDAHNDRLRFNWSLAVPNEPPMVSGIDFGVVADGRLQSITGFFEPAAQAEA</sequence>
<gene>
    <name evidence="1" type="ORF">SAMN02982931_00587</name>
</gene>
<dbReference type="RefSeq" id="WP_090874684.1">
    <property type="nucleotide sequence ID" value="NZ_FMXQ01000001.1"/>
</dbReference>
<name>A0A1G6AGH7_9HYPH</name>
<proteinExistence type="predicted"/>
<evidence type="ECO:0000313" key="1">
    <source>
        <dbReference type="EMBL" id="SDB07508.1"/>
    </source>
</evidence>
<dbReference type="STRING" id="665467.SAMN02982931_00587"/>
<reference evidence="1 2" key="1">
    <citation type="submission" date="2016-10" db="EMBL/GenBank/DDBJ databases">
        <authorList>
            <person name="de Groot N.N."/>
        </authorList>
    </citation>
    <scope>NUCLEOTIDE SEQUENCE [LARGE SCALE GENOMIC DNA]</scope>
    <source>
        <strain evidence="1 2">ATCC 35022</strain>
    </source>
</reference>
<dbReference type="EMBL" id="FMXQ01000001">
    <property type="protein sequence ID" value="SDB07508.1"/>
    <property type="molecule type" value="Genomic_DNA"/>
</dbReference>
<dbReference type="AlphaFoldDB" id="A0A1G6AGH7"/>
<accession>A0A1G6AGH7</accession>
<dbReference type="Gene3D" id="3.10.450.50">
    <property type="match status" value="1"/>
</dbReference>
<dbReference type="SUPFAM" id="SSF54427">
    <property type="entry name" value="NTF2-like"/>
    <property type="match status" value="1"/>
</dbReference>
<dbReference type="Proteomes" id="UP000199071">
    <property type="component" value="Unassembled WGS sequence"/>
</dbReference>
<organism evidence="1 2">
    <name type="scientific">Bauldia litoralis</name>
    <dbReference type="NCBI Taxonomy" id="665467"/>
    <lineage>
        <taxon>Bacteria</taxon>
        <taxon>Pseudomonadati</taxon>
        <taxon>Pseudomonadota</taxon>
        <taxon>Alphaproteobacteria</taxon>
        <taxon>Hyphomicrobiales</taxon>
        <taxon>Kaistiaceae</taxon>
        <taxon>Bauldia</taxon>
    </lineage>
</organism>
<protein>
    <submittedName>
        <fullName evidence="1">SnoaL-like domain-containing protein</fullName>
    </submittedName>
</protein>
<dbReference type="InterPro" id="IPR032710">
    <property type="entry name" value="NTF2-like_dom_sf"/>
</dbReference>